<dbReference type="InterPro" id="IPR023606">
    <property type="entry name" value="CoA-Trfase_III_dom_1_sf"/>
</dbReference>
<feature type="chain" id="PRO_5037218129" evidence="7">
    <location>
        <begin position="21"/>
        <end position="542"/>
    </location>
</feature>
<evidence type="ECO:0000313" key="9">
    <source>
        <dbReference type="WBParaSite" id="Gr19_v10_g10877.t1"/>
    </source>
</evidence>
<dbReference type="PANTHER" id="PTHR48207">
    <property type="entry name" value="SUCCINATE--HYDROXYMETHYLGLUTARATE COA-TRANSFERASE"/>
    <property type="match status" value="1"/>
</dbReference>
<evidence type="ECO:0000313" key="8">
    <source>
        <dbReference type="Proteomes" id="UP000887572"/>
    </source>
</evidence>
<dbReference type="AlphaFoldDB" id="A0A914GSR4"/>
<dbReference type="Gene3D" id="3.30.1540.10">
    <property type="entry name" value="formyl-coa transferase, domain 3"/>
    <property type="match status" value="1"/>
</dbReference>
<evidence type="ECO:0000256" key="3">
    <source>
        <dbReference type="ARBA" id="ARBA00010112"/>
    </source>
</evidence>
<keyword evidence="6 7" id="KW-0732">Signal</keyword>
<dbReference type="InterPro" id="IPR003673">
    <property type="entry name" value="CoA-Trfase_fam_III"/>
</dbReference>
<evidence type="ECO:0000256" key="4">
    <source>
        <dbReference type="ARBA" id="ARBA00022525"/>
    </source>
</evidence>
<dbReference type="InterPro" id="IPR044855">
    <property type="entry name" value="CoA-Trfase_III_dom3_sf"/>
</dbReference>
<dbReference type="Pfam" id="PF02515">
    <property type="entry name" value="CoA_transf_3"/>
    <property type="match status" value="1"/>
</dbReference>
<keyword evidence="8" id="KW-1185">Reference proteome</keyword>
<name>A0A914GSR4_GLORO</name>
<dbReference type="Gene3D" id="3.40.50.10540">
    <property type="entry name" value="Crotonobetainyl-coa:carnitine coa-transferase, domain 1"/>
    <property type="match status" value="1"/>
</dbReference>
<proteinExistence type="inferred from homology"/>
<dbReference type="InterPro" id="IPR038479">
    <property type="entry name" value="Transthyretin-like_sf"/>
</dbReference>
<dbReference type="Pfam" id="PF01060">
    <property type="entry name" value="TTR-52"/>
    <property type="match status" value="1"/>
</dbReference>
<accession>A0A914GSR4</accession>
<evidence type="ECO:0000256" key="2">
    <source>
        <dbReference type="ARBA" id="ARBA00008383"/>
    </source>
</evidence>
<dbReference type="GO" id="GO:0005739">
    <property type="term" value="C:mitochondrion"/>
    <property type="evidence" value="ECO:0007669"/>
    <property type="project" value="TreeGrafter"/>
</dbReference>
<sequence length="542" mass="59509">MFKSVFICAIFAAFVGKSFCDILGNTQSSGAKGFLTCQGKPAQDVKVKLYDDDRGIDADDLMGETKTNDKGYFEVSGYTSEYTTIDPKINIYHNCADGLKPCDRKFTIKIKDNYVSGGKKPSKLYDVGRIELEGGFSAIQFNIPHYLFVKMSSSALSGIRILDFSRVVAAPFASMILSDLGAEVWKIERPGNGDDSRLFTPPEINGQSCYTLGLNRNKKSIAMNLAHPEAKKLARKLATKVDIVIENFKTGYMKKFGLDYSQLQQINPGLIYCSITGFGPDGPYADVPGYDVIAAAVGGLLGITGPKGANGEPVKAGVAVTDLATGLFAHGAILAALLHRNKTGRGQHINCDLFSTQLAMLTNIASNFLNAGIEGRPLGTEHESIVPYQAFRTKDNRFYVIGAGNDQAFKKLCFKMGLPELCDTPDYKTNASRVRNRDKLIEILSNNFIEHDLDHWKKLLRNTSFPAGPVNTIREAFQHEQAEHLNIVKQVTHQQYGTVKVVGPPVRYSMSENRIRSAPPLLGEHTKEILCKELGLDDGNVE</sequence>
<feature type="signal peptide" evidence="7">
    <location>
        <begin position="1"/>
        <end position="20"/>
    </location>
</feature>
<dbReference type="GO" id="GO:0047369">
    <property type="term" value="F:succinate-hydroxymethylglutarate CoA-transferase activity"/>
    <property type="evidence" value="ECO:0007669"/>
    <property type="project" value="TreeGrafter"/>
</dbReference>
<organism evidence="8 9">
    <name type="scientific">Globodera rostochiensis</name>
    <name type="common">Golden nematode worm</name>
    <name type="synonym">Heterodera rostochiensis</name>
    <dbReference type="NCBI Taxonomy" id="31243"/>
    <lineage>
        <taxon>Eukaryota</taxon>
        <taxon>Metazoa</taxon>
        <taxon>Ecdysozoa</taxon>
        <taxon>Nematoda</taxon>
        <taxon>Chromadorea</taxon>
        <taxon>Rhabditida</taxon>
        <taxon>Tylenchina</taxon>
        <taxon>Tylenchomorpha</taxon>
        <taxon>Tylenchoidea</taxon>
        <taxon>Heteroderidae</taxon>
        <taxon>Heteroderinae</taxon>
        <taxon>Globodera</taxon>
    </lineage>
</organism>
<dbReference type="Gene3D" id="2.60.40.3330">
    <property type="match status" value="1"/>
</dbReference>
<comment type="similarity">
    <text evidence="3">Belongs to the nematode transthyretin-like family.</text>
</comment>
<dbReference type="Proteomes" id="UP000887572">
    <property type="component" value="Unplaced"/>
</dbReference>
<dbReference type="PANTHER" id="PTHR48207:SF3">
    <property type="entry name" value="SUCCINATE--HYDROXYMETHYLGLUTARATE COA-TRANSFERASE"/>
    <property type="match status" value="1"/>
</dbReference>
<evidence type="ECO:0000256" key="5">
    <source>
        <dbReference type="ARBA" id="ARBA00022679"/>
    </source>
</evidence>
<evidence type="ECO:0000256" key="1">
    <source>
        <dbReference type="ARBA" id="ARBA00004613"/>
    </source>
</evidence>
<dbReference type="GO" id="GO:0009986">
    <property type="term" value="C:cell surface"/>
    <property type="evidence" value="ECO:0007669"/>
    <property type="project" value="InterPro"/>
</dbReference>
<protein>
    <submittedName>
        <fullName evidence="9">Uncharacterized protein</fullName>
    </submittedName>
</protein>
<dbReference type="GO" id="GO:0005576">
    <property type="term" value="C:extracellular region"/>
    <property type="evidence" value="ECO:0007669"/>
    <property type="project" value="UniProtKB-SubCell"/>
</dbReference>
<dbReference type="InterPro" id="IPR050483">
    <property type="entry name" value="CoA-transferase_III_domain"/>
</dbReference>
<keyword evidence="5" id="KW-0808">Transferase</keyword>
<dbReference type="SUPFAM" id="SSF89796">
    <property type="entry name" value="CoA-transferase family III (CaiB/BaiF)"/>
    <property type="match status" value="1"/>
</dbReference>
<evidence type="ECO:0000256" key="7">
    <source>
        <dbReference type="SAM" id="SignalP"/>
    </source>
</evidence>
<evidence type="ECO:0000256" key="6">
    <source>
        <dbReference type="ARBA" id="ARBA00022729"/>
    </source>
</evidence>
<reference evidence="9" key="1">
    <citation type="submission" date="2022-11" db="UniProtKB">
        <authorList>
            <consortium name="WormBaseParasite"/>
        </authorList>
    </citation>
    <scope>IDENTIFICATION</scope>
</reference>
<dbReference type="WBParaSite" id="Gr19_v10_g10877.t1">
    <property type="protein sequence ID" value="Gr19_v10_g10877.t1"/>
    <property type="gene ID" value="Gr19_v10_g10877"/>
</dbReference>
<keyword evidence="4" id="KW-0964">Secreted</keyword>
<comment type="subcellular location">
    <subcellularLocation>
        <location evidence="1">Secreted</location>
    </subcellularLocation>
</comment>
<dbReference type="InterPro" id="IPR001534">
    <property type="entry name" value="Transthyretin-like"/>
</dbReference>
<comment type="similarity">
    <text evidence="2">Belongs to the CoA-transferase III family.</text>
</comment>